<dbReference type="Pfam" id="PF18915">
    <property type="entry name" value="DUF5667"/>
    <property type="match status" value="1"/>
</dbReference>
<dbReference type="eggNOG" id="arCOG09579">
    <property type="taxonomic scope" value="Archaea"/>
</dbReference>
<feature type="compositionally biased region" description="Low complexity" evidence="1">
    <location>
        <begin position="222"/>
        <end position="238"/>
    </location>
</feature>
<name>D1YY28_METPS</name>
<reference evidence="3 4" key="1">
    <citation type="journal article" date="2007" name="Appl. Environ. Microbiol.">
        <title>Isolation of key methanogens for global methane emission from rice paddy fields: a novel isolate affiliated with the clone cluster rice cluster I.</title>
        <authorList>
            <person name="Sakai S."/>
            <person name="Imachi H."/>
            <person name="Sekiguchi Y."/>
            <person name="Ohashi A."/>
            <person name="Harada H."/>
            <person name="Kamagata Y."/>
        </authorList>
    </citation>
    <scope>NUCLEOTIDE SEQUENCE [LARGE SCALE GENOMIC DNA]</scope>
    <source>
        <strain evidence="4">DSM 17711 / JCM 13418 / NBRC 101707 / SANAE</strain>
    </source>
</reference>
<protein>
    <recommendedName>
        <fullName evidence="2">DUF5667 domain-containing protein</fullName>
    </recommendedName>
</protein>
<organism evidence="3 4">
    <name type="scientific">Methanocella paludicola (strain DSM 17711 / JCM 13418 / NBRC 101707 / SANAE)</name>
    <dbReference type="NCBI Taxonomy" id="304371"/>
    <lineage>
        <taxon>Archaea</taxon>
        <taxon>Methanobacteriati</taxon>
        <taxon>Methanobacteriota</taxon>
        <taxon>Stenosarchaea group</taxon>
        <taxon>Methanomicrobia</taxon>
        <taxon>Methanocellales</taxon>
        <taxon>Methanocellaceae</taxon>
        <taxon>Methanocella</taxon>
    </lineage>
</organism>
<evidence type="ECO:0000313" key="3">
    <source>
        <dbReference type="EMBL" id="BAI61350.1"/>
    </source>
</evidence>
<evidence type="ECO:0000259" key="2">
    <source>
        <dbReference type="Pfam" id="PF18915"/>
    </source>
</evidence>
<feature type="region of interest" description="Disordered" evidence="1">
    <location>
        <begin position="212"/>
        <end position="238"/>
    </location>
</feature>
<dbReference type="Proteomes" id="UP000001882">
    <property type="component" value="Chromosome"/>
</dbReference>
<gene>
    <name evidence="3" type="ordered locus">MCP_1278</name>
</gene>
<keyword evidence="4" id="KW-1185">Reference proteome</keyword>
<feature type="domain" description="DUF5667" evidence="2">
    <location>
        <begin position="59"/>
        <end position="135"/>
    </location>
</feature>
<dbReference type="AlphaFoldDB" id="D1YY28"/>
<accession>D1YY28</accession>
<sequence>MIVGEHAADQESINKKMEVDMMRKITSLTVAFLILAAMAPVSLAQQDDITPYNGWAGADSPFYGLKLFIENIDESLAGNSTMKLEKQMLHAEERLCEAQGMALRNNTRAMEAAINGYSQKLGEINATMNRPDVDEGQYANVGKWLNRHQNQFAYMVNDTTCTPEARNCWNNAFQYSMGFQNGRPFTNDNGNIIFTPPGQAKNGVDSTFVPPGIQNKGTSTPAGNGNQQQGAGQPIEHNYSYDYSYNNSLDYGLNCTGNCTDNNYSNNYNETNLSPGPHQGSNGKK</sequence>
<proteinExistence type="predicted"/>
<dbReference type="InParanoid" id="D1YY28"/>
<evidence type="ECO:0000313" key="4">
    <source>
        <dbReference type="Proteomes" id="UP000001882"/>
    </source>
</evidence>
<dbReference type="EMBL" id="AP011532">
    <property type="protein sequence ID" value="BAI61350.1"/>
    <property type="molecule type" value="Genomic_DNA"/>
</dbReference>
<dbReference type="KEGG" id="mpd:MCP_1278"/>
<evidence type="ECO:0000256" key="1">
    <source>
        <dbReference type="SAM" id="MobiDB-lite"/>
    </source>
</evidence>
<reference evidence="3 4" key="2">
    <citation type="journal article" date="2008" name="Int. J. Syst. Evol. Microbiol.">
        <title>Methanocella paludicola gen. nov., sp. nov., a methane-producing archaeon, the first isolate of the lineage 'Rice Cluster I', and proposal of the new archaeal order Methanocellales ord. nov.</title>
        <authorList>
            <person name="Sakai S."/>
            <person name="Imachi H."/>
            <person name="Hanada S."/>
            <person name="Ohashi A."/>
            <person name="Harada H."/>
            <person name="Kamagata Y."/>
        </authorList>
    </citation>
    <scope>NUCLEOTIDE SEQUENCE [LARGE SCALE GENOMIC DNA]</scope>
    <source>
        <strain evidence="4">DSM 17711 / JCM 13418 / NBRC 101707 / SANAE</strain>
    </source>
</reference>
<reference evidence="4" key="3">
    <citation type="journal article" date="2011" name="PLoS ONE">
        <title>Genome sequence of a mesophilic hydrogenotrophic methanogen Methanocella paludicola, the first cultivated representative of the order Methanocellales.</title>
        <authorList>
            <person name="Sakai S."/>
            <person name="Takaki Y."/>
            <person name="Shimamura S."/>
            <person name="Sekine M."/>
            <person name="Tajima T."/>
            <person name="Kosugi H."/>
            <person name="Ichikawa N."/>
            <person name="Tasumi E."/>
            <person name="Hiraki A.T."/>
            <person name="Shimizu A."/>
            <person name="Kato Y."/>
            <person name="Nishiko R."/>
            <person name="Mori K."/>
            <person name="Fujita N."/>
            <person name="Imachi H."/>
            <person name="Takai K."/>
        </authorList>
    </citation>
    <scope>NUCLEOTIDE SEQUENCE [LARGE SCALE GENOMIC DNA]</scope>
    <source>
        <strain evidence="4">DSM 17711 / JCM 13418 / NBRC 101707 / SANAE</strain>
    </source>
</reference>
<dbReference type="InterPro" id="IPR043725">
    <property type="entry name" value="DUF5667"/>
</dbReference>